<keyword evidence="7" id="KW-0560">Oxidoreductase</keyword>
<dbReference type="EMBL" id="FOKC01000006">
    <property type="protein sequence ID" value="SFB27443.1"/>
    <property type="molecule type" value="Genomic_DNA"/>
</dbReference>
<reference evidence="7" key="1">
    <citation type="submission" date="2016-10" db="EMBL/GenBank/DDBJ databases">
        <authorList>
            <person name="de Groot N.N."/>
        </authorList>
    </citation>
    <scope>NUCLEOTIDE SEQUENCE [LARGE SCALE GENOMIC DNA]</scope>
    <source>
        <strain evidence="7">CGMCC 1.10697</strain>
    </source>
</reference>
<dbReference type="EMBL" id="PJBV01000014">
    <property type="protein sequence ID" value="PKH41894.1"/>
    <property type="molecule type" value="Genomic_DNA"/>
</dbReference>
<evidence type="ECO:0000256" key="1">
    <source>
        <dbReference type="ARBA" id="ARBA00022714"/>
    </source>
</evidence>
<dbReference type="PANTHER" id="PTHR21496">
    <property type="entry name" value="FERREDOXIN-RELATED"/>
    <property type="match status" value="1"/>
</dbReference>
<dbReference type="InterPro" id="IPR017941">
    <property type="entry name" value="Rieske_2Fe-2S"/>
</dbReference>
<keyword evidence="2" id="KW-0479">Metal-binding</keyword>
<gene>
    <name evidence="6" type="ORF">CXG46_08555</name>
    <name evidence="7" type="ORF">SAMN05192575_106118</name>
</gene>
<evidence type="ECO:0000313" key="7">
    <source>
        <dbReference type="EMBL" id="SFB27443.1"/>
    </source>
</evidence>
<dbReference type="PROSITE" id="PS51296">
    <property type="entry name" value="RIESKE"/>
    <property type="match status" value="1"/>
</dbReference>
<dbReference type="Proteomes" id="UP000199113">
    <property type="component" value="Unassembled WGS sequence"/>
</dbReference>
<evidence type="ECO:0000259" key="5">
    <source>
        <dbReference type="PROSITE" id="PS51296"/>
    </source>
</evidence>
<name>A0A1I0ZTC1_9ACTN</name>
<dbReference type="GO" id="GO:0004497">
    <property type="term" value="F:monooxygenase activity"/>
    <property type="evidence" value="ECO:0007669"/>
    <property type="project" value="UniProtKB-ARBA"/>
</dbReference>
<keyword evidence="1" id="KW-0001">2Fe-2S</keyword>
<keyword evidence="9" id="KW-1185">Reference proteome</keyword>
<evidence type="ECO:0000256" key="3">
    <source>
        <dbReference type="ARBA" id="ARBA00023004"/>
    </source>
</evidence>
<dbReference type="Gene3D" id="2.102.10.10">
    <property type="entry name" value="Rieske [2Fe-2S] iron-sulphur domain"/>
    <property type="match status" value="1"/>
</dbReference>
<dbReference type="STRING" id="748909.SAMN05192575_106118"/>
<dbReference type="GO" id="GO:0051537">
    <property type="term" value="F:2 iron, 2 sulfur cluster binding"/>
    <property type="evidence" value="ECO:0007669"/>
    <property type="project" value="UniProtKB-KW"/>
</dbReference>
<dbReference type="PANTHER" id="PTHR21496:SF23">
    <property type="entry name" value="3-PHENYLPROPIONATE_CINNAMIC ACID DIOXYGENASE FERREDOXIN SUBUNIT"/>
    <property type="match status" value="1"/>
</dbReference>
<evidence type="ECO:0000256" key="4">
    <source>
        <dbReference type="ARBA" id="ARBA00023014"/>
    </source>
</evidence>
<keyword evidence="3" id="KW-0408">Iron</keyword>
<dbReference type="GO" id="GO:0016705">
    <property type="term" value="F:oxidoreductase activity, acting on paired donors, with incorporation or reduction of molecular oxygen"/>
    <property type="evidence" value="ECO:0007669"/>
    <property type="project" value="UniProtKB-ARBA"/>
</dbReference>
<feature type="domain" description="Rieske" evidence="5">
    <location>
        <begin position="4"/>
        <end position="103"/>
    </location>
</feature>
<dbReference type="GO" id="GO:0051213">
    <property type="term" value="F:dioxygenase activity"/>
    <property type="evidence" value="ECO:0007669"/>
    <property type="project" value="UniProtKB-KW"/>
</dbReference>
<keyword evidence="4" id="KW-0411">Iron-sulfur</keyword>
<evidence type="ECO:0000256" key="2">
    <source>
        <dbReference type="ARBA" id="ARBA00022723"/>
    </source>
</evidence>
<dbReference type="OrthoDB" id="147178at2"/>
<dbReference type="SUPFAM" id="SSF50022">
    <property type="entry name" value="ISP domain"/>
    <property type="match status" value="1"/>
</dbReference>
<sequence>MAFERVCALDEVPSDQALAITLGRYDLAIARDGDEVFAVEDVCSHAEVALSEGEVARNDGGCQIECWLHGSMFDLRTGKPTNFPATEPVATFPVDVRASSNGTSDVYVDTETTLNGVTPA</sequence>
<evidence type="ECO:0000313" key="8">
    <source>
        <dbReference type="Proteomes" id="UP000199113"/>
    </source>
</evidence>
<dbReference type="Proteomes" id="UP000233565">
    <property type="component" value="Unassembled WGS sequence"/>
</dbReference>
<dbReference type="Pfam" id="PF00355">
    <property type="entry name" value="Rieske"/>
    <property type="match status" value="1"/>
</dbReference>
<dbReference type="GO" id="GO:0046872">
    <property type="term" value="F:metal ion binding"/>
    <property type="evidence" value="ECO:0007669"/>
    <property type="project" value="UniProtKB-KW"/>
</dbReference>
<organism evidence="7 8">
    <name type="scientific">Nocardioides alpinus</name>
    <dbReference type="NCBI Taxonomy" id="748909"/>
    <lineage>
        <taxon>Bacteria</taxon>
        <taxon>Bacillati</taxon>
        <taxon>Actinomycetota</taxon>
        <taxon>Actinomycetes</taxon>
        <taxon>Propionibacteriales</taxon>
        <taxon>Nocardioidaceae</taxon>
        <taxon>Nocardioides</taxon>
    </lineage>
</organism>
<proteinExistence type="predicted"/>
<dbReference type="CDD" id="cd03528">
    <property type="entry name" value="Rieske_RO_ferredoxin"/>
    <property type="match status" value="1"/>
</dbReference>
<dbReference type="AlphaFoldDB" id="A0A1I0ZTC1"/>
<evidence type="ECO:0000313" key="9">
    <source>
        <dbReference type="Proteomes" id="UP000233565"/>
    </source>
</evidence>
<dbReference type="RefSeq" id="WP_091199353.1">
    <property type="nucleotide sequence ID" value="NZ_FOKC01000006.1"/>
</dbReference>
<keyword evidence="7" id="KW-0223">Dioxygenase</keyword>
<reference evidence="6 9" key="2">
    <citation type="submission" date="2017-12" db="EMBL/GenBank/DDBJ databases">
        <title>Pharmacopeia of the Arctic Ocean.</title>
        <authorList>
            <person name="Collins E."/>
            <person name="Ducluzeau A.-L."/>
        </authorList>
    </citation>
    <scope>NUCLEOTIDE SEQUENCE [LARGE SCALE GENOMIC DNA]</scope>
    <source>
        <strain evidence="6 9">DSM 23325</strain>
    </source>
</reference>
<protein>
    <submittedName>
        <fullName evidence="7">3-phenylpropionate/trans-cinnamate dioxygenase ferredoxin subunit</fullName>
    </submittedName>
    <submittedName>
        <fullName evidence="6">Non-heme iron oxygenase ferredoxin subunit</fullName>
    </submittedName>
</protein>
<dbReference type="InterPro" id="IPR036922">
    <property type="entry name" value="Rieske_2Fe-2S_sf"/>
</dbReference>
<accession>A0A1I0ZTC1</accession>
<evidence type="ECO:0000313" key="6">
    <source>
        <dbReference type="EMBL" id="PKH41894.1"/>
    </source>
</evidence>